<proteinExistence type="predicted"/>
<sequence length="84" mass="9205">AVFLFAIVAVNTEFFGGVQLTWSSMLVGTPLLVGAPAAPVAATAVSVRKFDTKIKRLRRVRKRLVVKYQKAVLRYVEDIAASRA</sequence>
<protein>
    <submittedName>
        <fullName evidence="2">Uncharacterized protein</fullName>
    </submittedName>
</protein>
<accession>X1QUW2</accession>
<dbReference type="EMBL" id="BARV01040509">
    <property type="protein sequence ID" value="GAI54690.1"/>
    <property type="molecule type" value="Genomic_DNA"/>
</dbReference>
<feature type="non-terminal residue" evidence="2">
    <location>
        <position position="1"/>
    </location>
</feature>
<dbReference type="AlphaFoldDB" id="X1QUW2"/>
<reference evidence="2" key="1">
    <citation type="journal article" date="2014" name="Front. Microbiol.">
        <title>High frequency of phylogenetically diverse reductive dehalogenase-homologous genes in deep subseafloor sedimentary metagenomes.</title>
        <authorList>
            <person name="Kawai M."/>
            <person name="Futagami T."/>
            <person name="Toyoda A."/>
            <person name="Takaki Y."/>
            <person name="Nishi S."/>
            <person name="Hori S."/>
            <person name="Arai W."/>
            <person name="Tsubouchi T."/>
            <person name="Morono Y."/>
            <person name="Uchiyama I."/>
            <person name="Ito T."/>
            <person name="Fujiyama A."/>
            <person name="Inagaki F."/>
            <person name="Takami H."/>
        </authorList>
    </citation>
    <scope>NUCLEOTIDE SEQUENCE</scope>
    <source>
        <strain evidence="2">Expedition CK06-06</strain>
    </source>
</reference>
<keyword evidence="1" id="KW-0472">Membrane</keyword>
<name>X1QUW2_9ZZZZ</name>
<evidence type="ECO:0000313" key="2">
    <source>
        <dbReference type="EMBL" id="GAI54690.1"/>
    </source>
</evidence>
<evidence type="ECO:0000256" key="1">
    <source>
        <dbReference type="SAM" id="Phobius"/>
    </source>
</evidence>
<comment type="caution">
    <text evidence="2">The sequence shown here is derived from an EMBL/GenBank/DDBJ whole genome shotgun (WGS) entry which is preliminary data.</text>
</comment>
<keyword evidence="1" id="KW-0812">Transmembrane</keyword>
<keyword evidence="1" id="KW-1133">Transmembrane helix</keyword>
<feature type="transmembrane region" description="Helical" evidence="1">
    <location>
        <begin position="20"/>
        <end position="47"/>
    </location>
</feature>
<gene>
    <name evidence="2" type="ORF">S06H3_61693</name>
</gene>
<organism evidence="2">
    <name type="scientific">marine sediment metagenome</name>
    <dbReference type="NCBI Taxonomy" id="412755"/>
    <lineage>
        <taxon>unclassified sequences</taxon>
        <taxon>metagenomes</taxon>
        <taxon>ecological metagenomes</taxon>
    </lineage>
</organism>